<organism evidence="2 3">
    <name type="scientific">Grus japonensis</name>
    <name type="common">Japanese crane</name>
    <name type="synonym">Red-crowned crane</name>
    <dbReference type="NCBI Taxonomy" id="30415"/>
    <lineage>
        <taxon>Eukaryota</taxon>
        <taxon>Metazoa</taxon>
        <taxon>Chordata</taxon>
        <taxon>Craniata</taxon>
        <taxon>Vertebrata</taxon>
        <taxon>Euteleostomi</taxon>
        <taxon>Archelosauria</taxon>
        <taxon>Archosauria</taxon>
        <taxon>Dinosauria</taxon>
        <taxon>Saurischia</taxon>
        <taxon>Theropoda</taxon>
        <taxon>Coelurosauria</taxon>
        <taxon>Aves</taxon>
        <taxon>Neognathae</taxon>
        <taxon>Neoaves</taxon>
        <taxon>Gruiformes</taxon>
        <taxon>Gruidae</taxon>
        <taxon>Grus</taxon>
    </lineage>
</organism>
<accession>A0ABC9W764</accession>
<comment type="caution">
    <text evidence="2">The sequence shown here is derived from an EMBL/GenBank/DDBJ whole genome shotgun (WGS) entry which is preliminary data.</text>
</comment>
<proteinExistence type="predicted"/>
<dbReference type="PANTHER" id="PTHR33395:SF22">
    <property type="entry name" value="REVERSE TRANSCRIPTASE DOMAIN-CONTAINING PROTEIN"/>
    <property type="match status" value="1"/>
</dbReference>
<evidence type="ECO:0000313" key="3">
    <source>
        <dbReference type="Proteomes" id="UP001623348"/>
    </source>
</evidence>
<dbReference type="AlphaFoldDB" id="A0ABC9W764"/>
<keyword evidence="3" id="KW-1185">Reference proteome</keyword>
<dbReference type="PANTHER" id="PTHR33395">
    <property type="entry name" value="TRANSCRIPTASE, PUTATIVE-RELATED-RELATED"/>
    <property type="match status" value="1"/>
</dbReference>
<gene>
    <name evidence="2" type="ORF">GRJ2_000601400</name>
</gene>
<name>A0ABC9W764_GRUJA</name>
<feature type="domain" description="Reverse transcriptase" evidence="1">
    <location>
        <begin position="285"/>
        <end position="380"/>
    </location>
</feature>
<evidence type="ECO:0000259" key="1">
    <source>
        <dbReference type="Pfam" id="PF00078"/>
    </source>
</evidence>
<dbReference type="Proteomes" id="UP001623348">
    <property type="component" value="Unassembled WGS sequence"/>
</dbReference>
<evidence type="ECO:0000313" key="2">
    <source>
        <dbReference type="EMBL" id="GAB0181361.1"/>
    </source>
</evidence>
<dbReference type="SUPFAM" id="SSF56672">
    <property type="entry name" value="DNA/RNA polymerases"/>
    <property type="match status" value="1"/>
</dbReference>
<dbReference type="InterPro" id="IPR043502">
    <property type="entry name" value="DNA/RNA_pol_sf"/>
</dbReference>
<dbReference type="Pfam" id="PF00078">
    <property type="entry name" value="RVT_1"/>
    <property type="match status" value="1"/>
</dbReference>
<reference evidence="2 3" key="1">
    <citation type="submission" date="2024-06" db="EMBL/GenBank/DDBJ databases">
        <title>The draft genome of Grus japonensis, version 3.</title>
        <authorList>
            <person name="Nabeshima K."/>
            <person name="Suzuki S."/>
            <person name="Onuma M."/>
        </authorList>
    </citation>
    <scope>NUCLEOTIDE SEQUENCE [LARGE SCALE GENOMIC DNA]</scope>
    <source>
        <strain evidence="2 3">451A</strain>
    </source>
</reference>
<dbReference type="EMBL" id="BAAFJT010000002">
    <property type="protein sequence ID" value="GAB0181361.1"/>
    <property type="molecule type" value="Genomic_DNA"/>
</dbReference>
<sequence length="393" mass="44201">MSSIKFLECVEDCFIIQMLDVPTRNEALLDLLLTNQENLLCNISVSDNLGCGDHDIVEFGMLLSTLTVSTKTKALDFRRANFSSLRAQLGGILWENSMEHKGASEHWEFFKNTLLEAQNQFMPFEIRKAKAQLELKLARDVKKHKKGVFRYVNNKHRQKDNIGLLLKKRGELVTNNAEKADILNTFFTSVFTSTVGPQALGTKIQVDANMDLPSVKEELVCKLLQELDPYKLMGPDNIHLRVLRELADIVARPLSIIFEKLWRSGDIPEDLKKAHVTPIYKKSLKEDPGNYRPISLTSIPGKVMEQILLGAITSQMKHVIGKSKRGFTKDKLCLTSLIAFYNKVTCLVDVGRPVDIIYLDFSKAFNTVPHSLLLEKLVCYGLTSGLCGGWGTG</sequence>
<protein>
    <submittedName>
        <fullName evidence="2">Mitochondrial enolase superfamily member 1</fullName>
    </submittedName>
</protein>
<dbReference type="InterPro" id="IPR000477">
    <property type="entry name" value="RT_dom"/>
</dbReference>